<organism evidence="3 4">
    <name type="scientific">Labilithrix luteola</name>
    <dbReference type="NCBI Taxonomy" id="1391654"/>
    <lineage>
        <taxon>Bacteria</taxon>
        <taxon>Pseudomonadati</taxon>
        <taxon>Myxococcota</taxon>
        <taxon>Polyangia</taxon>
        <taxon>Polyangiales</taxon>
        <taxon>Labilitrichaceae</taxon>
        <taxon>Labilithrix</taxon>
    </lineage>
</organism>
<protein>
    <submittedName>
        <fullName evidence="3">Uncharacterized protein</fullName>
    </submittedName>
</protein>
<dbReference type="RefSeq" id="WP_146648753.1">
    <property type="nucleotide sequence ID" value="NZ_CP012333.1"/>
</dbReference>
<accession>A0A0K1PVU0</accession>
<proteinExistence type="predicted"/>
<dbReference type="STRING" id="1391654.AKJ09_04314"/>
<dbReference type="Proteomes" id="UP000064967">
    <property type="component" value="Chromosome"/>
</dbReference>
<keyword evidence="2" id="KW-1133">Transmembrane helix</keyword>
<dbReference type="AlphaFoldDB" id="A0A0K1PVU0"/>
<evidence type="ECO:0000313" key="4">
    <source>
        <dbReference type="Proteomes" id="UP000064967"/>
    </source>
</evidence>
<gene>
    <name evidence="3" type="ORF">AKJ09_04314</name>
</gene>
<keyword evidence="2" id="KW-0812">Transmembrane</keyword>
<dbReference type="EMBL" id="CP012333">
    <property type="protein sequence ID" value="AKU97650.1"/>
    <property type="molecule type" value="Genomic_DNA"/>
</dbReference>
<keyword evidence="4" id="KW-1185">Reference proteome</keyword>
<evidence type="ECO:0000313" key="3">
    <source>
        <dbReference type="EMBL" id="AKU97650.1"/>
    </source>
</evidence>
<evidence type="ECO:0000256" key="2">
    <source>
        <dbReference type="SAM" id="Phobius"/>
    </source>
</evidence>
<sequence>MGKQPSKVNEATAARPPAAPPPRPLGRPLTVRPAWEDALLDLRDGPIPPVVIASLVGFVVARFVTSGFVPWVLAVVAGGIGFGVHRYRHPPQP</sequence>
<reference evidence="3 4" key="1">
    <citation type="submission" date="2015-08" db="EMBL/GenBank/DDBJ databases">
        <authorList>
            <person name="Babu N.S."/>
            <person name="Beckwith C.J."/>
            <person name="Beseler K.G."/>
            <person name="Brison A."/>
            <person name="Carone J.V."/>
            <person name="Caskin T.P."/>
            <person name="Diamond M."/>
            <person name="Durham M.E."/>
            <person name="Foxe J.M."/>
            <person name="Go M."/>
            <person name="Henderson B.A."/>
            <person name="Jones I.B."/>
            <person name="McGettigan J.A."/>
            <person name="Micheletti S.J."/>
            <person name="Nasrallah M.E."/>
            <person name="Ortiz D."/>
            <person name="Piller C.R."/>
            <person name="Privatt S.R."/>
            <person name="Schneider S.L."/>
            <person name="Sharp S."/>
            <person name="Smith T.C."/>
            <person name="Stanton J.D."/>
            <person name="Ullery H.E."/>
            <person name="Wilson R.J."/>
            <person name="Serrano M.G."/>
            <person name="Buck G."/>
            <person name="Lee V."/>
            <person name="Wang Y."/>
            <person name="Carvalho R."/>
            <person name="Voegtly L."/>
            <person name="Shi R."/>
            <person name="Duckworth R."/>
            <person name="Johnson A."/>
            <person name="Loviza R."/>
            <person name="Walstead R."/>
            <person name="Shah Z."/>
            <person name="Kiflezghi M."/>
            <person name="Wade K."/>
            <person name="Ball S.L."/>
            <person name="Bradley K.W."/>
            <person name="Asai D.J."/>
            <person name="Bowman C.A."/>
            <person name="Russell D.A."/>
            <person name="Pope W.H."/>
            <person name="Jacobs-Sera D."/>
            <person name="Hendrix R.W."/>
            <person name="Hatfull G.F."/>
        </authorList>
    </citation>
    <scope>NUCLEOTIDE SEQUENCE [LARGE SCALE GENOMIC DNA]</scope>
    <source>
        <strain evidence="3 4">DSM 27648</strain>
    </source>
</reference>
<feature type="transmembrane region" description="Helical" evidence="2">
    <location>
        <begin position="51"/>
        <end position="84"/>
    </location>
</feature>
<keyword evidence="2" id="KW-0472">Membrane</keyword>
<name>A0A0K1PVU0_9BACT</name>
<dbReference type="KEGG" id="llu:AKJ09_04314"/>
<evidence type="ECO:0000256" key="1">
    <source>
        <dbReference type="SAM" id="MobiDB-lite"/>
    </source>
</evidence>
<feature type="region of interest" description="Disordered" evidence="1">
    <location>
        <begin position="1"/>
        <end position="28"/>
    </location>
</feature>